<evidence type="ECO:0000313" key="4">
    <source>
        <dbReference type="Proteomes" id="UP001596208"/>
    </source>
</evidence>
<dbReference type="RefSeq" id="WP_053929580.1">
    <property type="nucleotide sequence ID" value="NZ_JBFADZ010000001.1"/>
</dbReference>
<feature type="compositionally biased region" description="Acidic residues" evidence="1">
    <location>
        <begin position="146"/>
        <end position="159"/>
    </location>
</feature>
<protein>
    <recommendedName>
        <fullName evidence="5">Serine/threonine protein kinase</fullName>
    </recommendedName>
</protein>
<evidence type="ECO:0000313" key="3">
    <source>
        <dbReference type="EMBL" id="MFC5172329.1"/>
    </source>
</evidence>
<keyword evidence="4" id="KW-1185">Reference proteome</keyword>
<keyword evidence="2" id="KW-1133">Transmembrane helix</keyword>
<gene>
    <name evidence="3" type="ORF">ACFPRK_17250</name>
</gene>
<feature type="transmembrane region" description="Helical" evidence="2">
    <location>
        <begin position="71"/>
        <end position="90"/>
    </location>
</feature>
<keyword evidence="2" id="KW-0472">Membrane</keyword>
<feature type="region of interest" description="Disordered" evidence="1">
    <location>
        <begin position="94"/>
        <end position="191"/>
    </location>
</feature>
<dbReference type="Proteomes" id="UP001596208">
    <property type="component" value="Unassembled WGS sequence"/>
</dbReference>
<keyword evidence="2" id="KW-0812">Transmembrane</keyword>
<feature type="compositionally biased region" description="Acidic residues" evidence="1">
    <location>
        <begin position="113"/>
        <end position="137"/>
    </location>
</feature>
<evidence type="ECO:0000256" key="1">
    <source>
        <dbReference type="SAM" id="MobiDB-lite"/>
    </source>
</evidence>
<name>A0ABW0B519_9ACTN</name>
<sequence>MPSPEIPLSLTPRQAADGAIVTAHLPTGATRIRIPPAQDGDLVRARAGGRDVLLRIRVTGAGTSKGRPWPALLGIAAVIGAVVLLAVIGAEDDNTSAIPSARPSAYEPHTEDPYEEDAYPGEIEDTYSEAPDAEGADTGDTPDAGDTPETEDTYTEDPYDTASEAPDPYETGTCLNGTLPDSTTAQEVSGVDEVSCSAPDAHYRVIETIPSTSDMSRCDANSSTQYAFSYRYTLNGATLNEYVYCLVGLGSYAR</sequence>
<evidence type="ECO:0008006" key="5">
    <source>
        <dbReference type="Google" id="ProtNLM"/>
    </source>
</evidence>
<organism evidence="3 4">
    <name type="scientific">Streptomyces mutomycini</name>
    <dbReference type="NCBI Taxonomy" id="284036"/>
    <lineage>
        <taxon>Bacteria</taxon>
        <taxon>Bacillati</taxon>
        <taxon>Actinomycetota</taxon>
        <taxon>Actinomycetes</taxon>
        <taxon>Kitasatosporales</taxon>
        <taxon>Streptomycetaceae</taxon>
        <taxon>Streptomyces</taxon>
    </lineage>
</organism>
<reference evidence="4" key="1">
    <citation type="journal article" date="2019" name="Int. J. Syst. Evol. Microbiol.">
        <title>The Global Catalogue of Microorganisms (GCM) 10K type strain sequencing project: providing services to taxonomists for standard genome sequencing and annotation.</title>
        <authorList>
            <consortium name="The Broad Institute Genomics Platform"/>
            <consortium name="The Broad Institute Genome Sequencing Center for Infectious Disease"/>
            <person name="Wu L."/>
            <person name="Ma J."/>
        </authorList>
    </citation>
    <scope>NUCLEOTIDE SEQUENCE [LARGE SCALE GENOMIC DNA]</scope>
    <source>
        <strain evidence="4">CGMCC 4.1721</strain>
    </source>
</reference>
<accession>A0ABW0B519</accession>
<feature type="compositionally biased region" description="Polar residues" evidence="1">
    <location>
        <begin position="173"/>
        <end position="187"/>
    </location>
</feature>
<proteinExistence type="predicted"/>
<evidence type="ECO:0000256" key="2">
    <source>
        <dbReference type="SAM" id="Phobius"/>
    </source>
</evidence>
<dbReference type="EMBL" id="JBHSKI010000007">
    <property type="protein sequence ID" value="MFC5172329.1"/>
    <property type="molecule type" value="Genomic_DNA"/>
</dbReference>
<comment type="caution">
    <text evidence="3">The sequence shown here is derived from an EMBL/GenBank/DDBJ whole genome shotgun (WGS) entry which is preliminary data.</text>
</comment>